<evidence type="ECO:0000256" key="1">
    <source>
        <dbReference type="ARBA" id="ARBA00000966"/>
    </source>
</evidence>
<evidence type="ECO:0000256" key="9">
    <source>
        <dbReference type="ARBA" id="ARBA00023326"/>
    </source>
</evidence>
<evidence type="ECO:0000256" key="8">
    <source>
        <dbReference type="ARBA" id="ARBA00023295"/>
    </source>
</evidence>
<protein>
    <recommendedName>
        <fullName evidence="3">cellulase</fullName>
        <ecNumber evidence="3">3.2.1.4</ecNumber>
    </recommendedName>
</protein>
<dbReference type="Pfam" id="PF00150">
    <property type="entry name" value="Cellulase"/>
    <property type="match status" value="1"/>
</dbReference>
<dbReference type="InterPro" id="IPR001547">
    <property type="entry name" value="Glyco_hydro_5"/>
</dbReference>
<gene>
    <name evidence="14" type="ORF">B0H16DRAFT_1777505</name>
</gene>
<proteinExistence type="inferred from homology"/>
<organism evidence="14 15">
    <name type="scientific">Mycena metata</name>
    <dbReference type="NCBI Taxonomy" id="1033252"/>
    <lineage>
        <taxon>Eukaryota</taxon>
        <taxon>Fungi</taxon>
        <taxon>Dikarya</taxon>
        <taxon>Basidiomycota</taxon>
        <taxon>Agaricomycotina</taxon>
        <taxon>Agaricomycetes</taxon>
        <taxon>Agaricomycetidae</taxon>
        <taxon>Agaricales</taxon>
        <taxon>Marasmiineae</taxon>
        <taxon>Mycenaceae</taxon>
        <taxon>Mycena</taxon>
    </lineage>
</organism>
<dbReference type="EMBL" id="JARKIB010000172">
    <property type="protein sequence ID" value="KAJ7728466.1"/>
    <property type="molecule type" value="Genomic_DNA"/>
</dbReference>
<keyword evidence="8 10" id="KW-0326">Glycosidase</keyword>
<dbReference type="EC" id="3.2.1.4" evidence="3"/>
<feature type="region of interest" description="Disordered" evidence="11">
    <location>
        <begin position="93"/>
        <end position="121"/>
    </location>
</feature>
<dbReference type="SUPFAM" id="SSF51445">
    <property type="entry name" value="(Trans)glycosidases"/>
    <property type="match status" value="1"/>
</dbReference>
<feature type="chain" id="PRO_5042061177" description="cellulase" evidence="12">
    <location>
        <begin position="21"/>
        <end position="500"/>
    </location>
</feature>
<dbReference type="PROSITE" id="PS00659">
    <property type="entry name" value="GLYCOSYL_HYDROL_F5"/>
    <property type="match status" value="1"/>
</dbReference>
<evidence type="ECO:0000313" key="15">
    <source>
        <dbReference type="Proteomes" id="UP001215598"/>
    </source>
</evidence>
<dbReference type="FunFam" id="3.20.20.80:FF:000124">
    <property type="entry name" value="Exported cellulase"/>
    <property type="match status" value="1"/>
</dbReference>
<keyword evidence="6" id="KW-0136">Cellulose degradation</keyword>
<keyword evidence="7" id="KW-0119">Carbohydrate metabolism</keyword>
<evidence type="ECO:0000256" key="10">
    <source>
        <dbReference type="RuleBase" id="RU361153"/>
    </source>
</evidence>
<dbReference type="PANTHER" id="PTHR34142">
    <property type="entry name" value="ENDO-BETA-1,4-GLUCANASE A"/>
    <property type="match status" value="1"/>
</dbReference>
<evidence type="ECO:0000256" key="12">
    <source>
        <dbReference type="SAM" id="SignalP"/>
    </source>
</evidence>
<comment type="similarity">
    <text evidence="2 10">Belongs to the glycosyl hydrolase 5 (cellulase A) family.</text>
</comment>
<evidence type="ECO:0000256" key="11">
    <source>
        <dbReference type="SAM" id="MobiDB-lite"/>
    </source>
</evidence>
<dbReference type="InterPro" id="IPR018087">
    <property type="entry name" value="Glyco_hydro_5_CS"/>
</dbReference>
<evidence type="ECO:0000313" key="14">
    <source>
        <dbReference type="EMBL" id="KAJ7728466.1"/>
    </source>
</evidence>
<accession>A0AAD7MS74</accession>
<evidence type="ECO:0000256" key="5">
    <source>
        <dbReference type="ARBA" id="ARBA00022801"/>
    </source>
</evidence>
<dbReference type="InterPro" id="IPR017853">
    <property type="entry name" value="GH"/>
</dbReference>
<feature type="compositionally biased region" description="Low complexity" evidence="11">
    <location>
        <begin position="96"/>
        <end position="121"/>
    </location>
</feature>
<comment type="catalytic activity">
    <reaction evidence="1">
        <text>Endohydrolysis of (1-&gt;4)-beta-D-glucosidic linkages in cellulose, lichenin and cereal beta-D-glucans.</text>
        <dbReference type="EC" id="3.2.1.4"/>
    </reaction>
</comment>
<evidence type="ECO:0000256" key="7">
    <source>
        <dbReference type="ARBA" id="ARBA00023277"/>
    </source>
</evidence>
<dbReference type="Gene3D" id="3.20.20.80">
    <property type="entry name" value="Glycosidases"/>
    <property type="match status" value="1"/>
</dbReference>
<evidence type="ECO:0000256" key="3">
    <source>
        <dbReference type="ARBA" id="ARBA00012601"/>
    </source>
</evidence>
<feature type="signal peptide" evidence="12">
    <location>
        <begin position="1"/>
        <end position="20"/>
    </location>
</feature>
<dbReference type="PANTHER" id="PTHR34142:SF5">
    <property type="entry name" value="CBM1 DOMAIN-CONTAINING PROTEIN"/>
    <property type="match status" value="1"/>
</dbReference>
<evidence type="ECO:0000256" key="6">
    <source>
        <dbReference type="ARBA" id="ARBA00023001"/>
    </source>
</evidence>
<name>A0AAD7MS74_9AGAR</name>
<keyword evidence="9" id="KW-0624">Polysaccharide degradation</keyword>
<dbReference type="Proteomes" id="UP001215598">
    <property type="component" value="Unassembled WGS sequence"/>
</dbReference>
<feature type="domain" description="Glycoside hydrolase family 5" evidence="13">
    <location>
        <begin position="180"/>
        <end position="458"/>
    </location>
</feature>
<dbReference type="GO" id="GO:0008810">
    <property type="term" value="F:cellulase activity"/>
    <property type="evidence" value="ECO:0007669"/>
    <property type="project" value="UniProtKB-EC"/>
</dbReference>
<keyword evidence="5 10" id="KW-0378">Hydrolase</keyword>
<comment type="caution">
    <text evidence="14">The sequence shown here is derived from an EMBL/GenBank/DDBJ whole genome shotgun (WGS) entry which is preliminary data.</text>
</comment>
<evidence type="ECO:0000256" key="4">
    <source>
        <dbReference type="ARBA" id="ARBA00022729"/>
    </source>
</evidence>
<keyword evidence="4 12" id="KW-0732">Signal</keyword>
<keyword evidence="15" id="KW-1185">Reference proteome</keyword>
<sequence>MLRALVPLSLVLLRASSVKAQAGEWAQCGGQVGEDFGYRRQRLIRGVGMDWGDHLCCRVNIPCQPSAPLKTPVSIHPDPLTSAPTSKIVDYSQCIPGTAPPTSTSTTTSPATGPSATCTTPAPGSGTLQLVGVNIAGFDFGMDTTGTQMASAAYPPLTQYFGLSTPLHQESDFEPIRSSGKDGKGQMTHFVNDDGYNVFRLPVGWQFLTNNVVGGTINQTNLAEYDALVQTCLGTGSSCIIDIHNYARWNGAIIGQGGPTNAQFAALWSAIAAQYKNTPKVIFGVMNEPHDVPDINLWAGSVQAAVTAIRNAGATTQMILLPGNDWTSAQTFISDGSAAGIEIHPSIALVSSLCVLALSKVVNPDGSFTNLIFDVHKYLDSDNSGTHAQVCYSNECVTNNIENAWAPLTQWLRCNGRKAFNTETGGGNTASCITYMCQQIAYQAQNSDVILGYVGWAAGNFDVSYVLSELPAGSGSSWTDTTLVSSCMAPKAGAQKGSTS</sequence>
<dbReference type="AlphaFoldDB" id="A0AAD7MS74"/>
<dbReference type="GO" id="GO:0030245">
    <property type="term" value="P:cellulose catabolic process"/>
    <property type="evidence" value="ECO:0007669"/>
    <property type="project" value="UniProtKB-KW"/>
</dbReference>
<evidence type="ECO:0000256" key="2">
    <source>
        <dbReference type="ARBA" id="ARBA00005641"/>
    </source>
</evidence>
<evidence type="ECO:0000259" key="13">
    <source>
        <dbReference type="Pfam" id="PF00150"/>
    </source>
</evidence>
<reference evidence="14" key="1">
    <citation type="submission" date="2023-03" db="EMBL/GenBank/DDBJ databases">
        <title>Massive genome expansion in bonnet fungi (Mycena s.s.) driven by repeated elements and novel gene families across ecological guilds.</title>
        <authorList>
            <consortium name="Lawrence Berkeley National Laboratory"/>
            <person name="Harder C.B."/>
            <person name="Miyauchi S."/>
            <person name="Viragh M."/>
            <person name="Kuo A."/>
            <person name="Thoen E."/>
            <person name="Andreopoulos B."/>
            <person name="Lu D."/>
            <person name="Skrede I."/>
            <person name="Drula E."/>
            <person name="Henrissat B."/>
            <person name="Morin E."/>
            <person name="Kohler A."/>
            <person name="Barry K."/>
            <person name="LaButti K."/>
            <person name="Morin E."/>
            <person name="Salamov A."/>
            <person name="Lipzen A."/>
            <person name="Mereny Z."/>
            <person name="Hegedus B."/>
            <person name="Baldrian P."/>
            <person name="Stursova M."/>
            <person name="Weitz H."/>
            <person name="Taylor A."/>
            <person name="Grigoriev I.V."/>
            <person name="Nagy L.G."/>
            <person name="Martin F."/>
            <person name="Kauserud H."/>
        </authorList>
    </citation>
    <scope>NUCLEOTIDE SEQUENCE</scope>
    <source>
        <strain evidence="14">CBHHK182m</strain>
    </source>
</reference>